<feature type="region of interest" description="Disordered" evidence="1">
    <location>
        <begin position="28"/>
        <end position="48"/>
    </location>
</feature>
<gene>
    <name evidence="2" type="ORF">MUK42_29388</name>
</gene>
<name>A0A9E7KFI9_9LILI</name>
<accession>A0A9E7KFI9</accession>
<organism evidence="2 3">
    <name type="scientific">Musa troglodytarum</name>
    <name type="common">fe'i banana</name>
    <dbReference type="NCBI Taxonomy" id="320322"/>
    <lineage>
        <taxon>Eukaryota</taxon>
        <taxon>Viridiplantae</taxon>
        <taxon>Streptophyta</taxon>
        <taxon>Embryophyta</taxon>
        <taxon>Tracheophyta</taxon>
        <taxon>Spermatophyta</taxon>
        <taxon>Magnoliopsida</taxon>
        <taxon>Liliopsida</taxon>
        <taxon>Zingiberales</taxon>
        <taxon>Musaceae</taxon>
        <taxon>Musa</taxon>
    </lineage>
</organism>
<evidence type="ECO:0000256" key="1">
    <source>
        <dbReference type="SAM" id="MobiDB-lite"/>
    </source>
</evidence>
<dbReference type="Proteomes" id="UP001055439">
    <property type="component" value="Chromosome 6"/>
</dbReference>
<evidence type="ECO:0000313" key="2">
    <source>
        <dbReference type="EMBL" id="URE13865.1"/>
    </source>
</evidence>
<reference evidence="2" key="1">
    <citation type="submission" date="2022-05" db="EMBL/GenBank/DDBJ databases">
        <title>The Musa troglodytarum L. genome provides insights into the mechanism of non-climacteric behaviour and enrichment of carotenoids.</title>
        <authorList>
            <person name="Wang J."/>
        </authorList>
    </citation>
    <scope>NUCLEOTIDE SEQUENCE</scope>
    <source>
        <tissue evidence="2">Leaf</tissue>
    </source>
</reference>
<dbReference type="OrthoDB" id="434245at2759"/>
<evidence type="ECO:0000313" key="3">
    <source>
        <dbReference type="Proteomes" id="UP001055439"/>
    </source>
</evidence>
<dbReference type="EMBL" id="CP097508">
    <property type="protein sequence ID" value="URE13865.1"/>
    <property type="molecule type" value="Genomic_DNA"/>
</dbReference>
<dbReference type="AlphaFoldDB" id="A0A9E7KFI9"/>
<proteinExistence type="predicted"/>
<keyword evidence="3" id="KW-1185">Reference proteome</keyword>
<protein>
    <submittedName>
        <fullName evidence="2">UBA</fullName>
    </submittedName>
</protein>
<sequence length="90" mass="10144">MGYNRSSVMDTVQRSHIKEDALELLVGANSEDSQHAPINQSKDDQGPLAALANDDKMDLEEHKYQRDEVMIDKLAKELTGEPLADYDREV</sequence>